<evidence type="ECO:0000313" key="4">
    <source>
        <dbReference type="Proteomes" id="UP001177670"/>
    </source>
</evidence>
<keyword evidence="4" id="KW-1185">Reference proteome</keyword>
<dbReference type="Gene3D" id="3.30.160.60">
    <property type="entry name" value="Classic Zinc Finger"/>
    <property type="match status" value="1"/>
</dbReference>
<sequence>MNTSDAKALFRQANSSVFLPTVSNIDLFCLSNFSESRTLGYLNCQKVTYPCKNCGKVYNYYSSLARHLKHECGVEPKFHCPLCPYRTKHKSSLNTHLNGRHMKLLSEFYTMPNGNKLSSSMNAGN</sequence>
<keyword evidence="1" id="KW-0863">Zinc-finger</keyword>
<name>A0AA40FQJ6_9HYME</name>
<dbReference type="Pfam" id="PF00096">
    <property type="entry name" value="zf-C2H2"/>
    <property type="match status" value="1"/>
</dbReference>
<dbReference type="InterPro" id="IPR013087">
    <property type="entry name" value="Znf_C2H2_type"/>
</dbReference>
<dbReference type="GO" id="GO:0008270">
    <property type="term" value="F:zinc ion binding"/>
    <property type="evidence" value="ECO:0007669"/>
    <property type="project" value="UniProtKB-KW"/>
</dbReference>
<proteinExistence type="predicted"/>
<reference evidence="3" key="1">
    <citation type="submission" date="2021-10" db="EMBL/GenBank/DDBJ databases">
        <title>Melipona bicolor Genome sequencing and assembly.</title>
        <authorList>
            <person name="Araujo N.S."/>
            <person name="Arias M.C."/>
        </authorList>
    </citation>
    <scope>NUCLEOTIDE SEQUENCE</scope>
    <source>
        <strain evidence="3">USP_2M_L1-L4_2017</strain>
        <tissue evidence="3">Whole body</tissue>
    </source>
</reference>
<keyword evidence="1" id="KW-0479">Metal-binding</keyword>
<dbReference type="EMBL" id="JAHYIQ010000021">
    <property type="protein sequence ID" value="KAK1123190.1"/>
    <property type="molecule type" value="Genomic_DNA"/>
</dbReference>
<protein>
    <recommendedName>
        <fullName evidence="2">C2H2-type domain-containing protein</fullName>
    </recommendedName>
</protein>
<gene>
    <name evidence="3" type="ORF">K0M31_008823</name>
</gene>
<dbReference type="SMART" id="SM00355">
    <property type="entry name" value="ZnF_C2H2"/>
    <property type="match status" value="2"/>
</dbReference>
<comment type="caution">
    <text evidence="3">The sequence shown here is derived from an EMBL/GenBank/DDBJ whole genome shotgun (WGS) entry which is preliminary data.</text>
</comment>
<evidence type="ECO:0000313" key="3">
    <source>
        <dbReference type="EMBL" id="KAK1123190.1"/>
    </source>
</evidence>
<organism evidence="3 4">
    <name type="scientific">Melipona bicolor</name>
    <dbReference type="NCBI Taxonomy" id="60889"/>
    <lineage>
        <taxon>Eukaryota</taxon>
        <taxon>Metazoa</taxon>
        <taxon>Ecdysozoa</taxon>
        <taxon>Arthropoda</taxon>
        <taxon>Hexapoda</taxon>
        <taxon>Insecta</taxon>
        <taxon>Pterygota</taxon>
        <taxon>Neoptera</taxon>
        <taxon>Endopterygota</taxon>
        <taxon>Hymenoptera</taxon>
        <taxon>Apocrita</taxon>
        <taxon>Aculeata</taxon>
        <taxon>Apoidea</taxon>
        <taxon>Anthophila</taxon>
        <taxon>Apidae</taxon>
        <taxon>Melipona</taxon>
    </lineage>
</organism>
<evidence type="ECO:0000259" key="2">
    <source>
        <dbReference type="PROSITE" id="PS50157"/>
    </source>
</evidence>
<accession>A0AA40FQJ6</accession>
<dbReference type="Proteomes" id="UP001177670">
    <property type="component" value="Unassembled WGS sequence"/>
</dbReference>
<dbReference type="InterPro" id="IPR036236">
    <property type="entry name" value="Znf_C2H2_sf"/>
</dbReference>
<dbReference type="PROSITE" id="PS50157">
    <property type="entry name" value="ZINC_FINGER_C2H2_2"/>
    <property type="match status" value="1"/>
</dbReference>
<keyword evidence="1" id="KW-0862">Zinc</keyword>
<evidence type="ECO:0000256" key="1">
    <source>
        <dbReference type="PROSITE-ProRule" id="PRU00042"/>
    </source>
</evidence>
<dbReference type="AlphaFoldDB" id="A0AA40FQJ6"/>
<feature type="domain" description="C2H2-type" evidence="2">
    <location>
        <begin position="49"/>
        <end position="76"/>
    </location>
</feature>
<dbReference type="SUPFAM" id="SSF57667">
    <property type="entry name" value="beta-beta-alpha zinc fingers"/>
    <property type="match status" value="1"/>
</dbReference>